<dbReference type="SUPFAM" id="SSF46785">
    <property type="entry name" value="Winged helix' DNA-binding domain"/>
    <property type="match status" value="1"/>
</dbReference>
<dbReference type="GO" id="GO:0003677">
    <property type="term" value="F:DNA binding"/>
    <property type="evidence" value="ECO:0007669"/>
    <property type="project" value="UniProtKB-UniRule"/>
</dbReference>
<dbReference type="PANTHER" id="PTHR38465:SF1">
    <property type="entry name" value="HTH-TYPE TRANSCRIPTIONAL REGULATOR MJ1563-RELATED"/>
    <property type="match status" value="1"/>
</dbReference>
<keyword evidence="2 4" id="KW-0238">DNA-binding</keyword>
<gene>
    <name evidence="5" type="ORF">M9R61_15715</name>
</gene>
<evidence type="ECO:0000256" key="3">
    <source>
        <dbReference type="ARBA" id="ARBA00023163"/>
    </source>
</evidence>
<evidence type="ECO:0000256" key="2">
    <source>
        <dbReference type="ARBA" id="ARBA00023125"/>
    </source>
</evidence>
<dbReference type="RefSeq" id="WP_090565116.1">
    <property type="nucleotide sequence ID" value="NZ_CP189791.1"/>
</dbReference>
<dbReference type="OrthoDB" id="9800374at2"/>
<evidence type="ECO:0000256" key="1">
    <source>
        <dbReference type="ARBA" id="ARBA00023015"/>
    </source>
</evidence>
<protein>
    <recommendedName>
        <fullName evidence="4">HTH-type transcriptional regulator</fullName>
    </recommendedName>
</protein>
<dbReference type="InterPro" id="IPR036390">
    <property type="entry name" value="WH_DNA-bd_sf"/>
</dbReference>
<dbReference type="InterPro" id="IPR036388">
    <property type="entry name" value="WH-like_DNA-bd_sf"/>
</dbReference>
<keyword evidence="6" id="KW-1185">Reference proteome</keyword>
<dbReference type="PIRSF" id="PIRSF006707">
    <property type="entry name" value="MJ1563"/>
    <property type="match status" value="1"/>
</dbReference>
<evidence type="ECO:0000256" key="4">
    <source>
        <dbReference type="PIRNR" id="PIRNR006707"/>
    </source>
</evidence>
<dbReference type="InterPro" id="IPR026282">
    <property type="entry name" value="MJ1563"/>
</dbReference>
<reference evidence="5" key="1">
    <citation type="submission" date="2022-05" db="EMBL/GenBank/DDBJ databases">
        <authorList>
            <person name="Colautti A."/>
            <person name="Iacumin L."/>
        </authorList>
    </citation>
    <scope>NUCLEOTIDE SEQUENCE</scope>
    <source>
        <strain evidence="5">DSM 30747</strain>
    </source>
</reference>
<dbReference type="AlphaFoldDB" id="A0A9X3RB24"/>
<evidence type="ECO:0000313" key="5">
    <source>
        <dbReference type="EMBL" id="MCZ8534751.1"/>
    </source>
</evidence>
<evidence type="ECO:0000313" key="6">
    <source>
        <dbReference type="Proteomes" id="UP001152172"/>
    </source>
</evidence>
<dbReference type="EMBL" id="JAMKBI010000012">
    <property type="protein sequence ID" value="MCZ8534751.1"/>
    <property type="molecule type" value="Genomic_DNA"/>
</dbReference>
<dbReference type="InterPro" id="IPR052362">
    <property type="entry name" value="HTH-GbsR_regulator"/>
</dbReference>
<comment type="caution">
    <text evidence="5">The sequence shown here is derived from an EMBL/GenBank/DDBJ whole genome shotgun (WGS) entry which is preliminary data.</text>
</comment>
<comment type="similarity">
    <text evidence="4">Belongs to the GbsR family.</text>
</comment>
<dbReference type="Gene3D" id="1.10.10.10">
    <property type="entry name" value="Winged helix-like DNA-binding domain superfamily/Winged helix DNA-binding domain"/>
    <property type="match status" value="1"/>
</dbReference>
<sequence length="185" mass="21831">MEDHEKIDKARERIIETIAQNIHLYGLVPSAGRQFGTMFFQNEPLTLDDMTEKLGMSKTSMSTSVRALSELKLVERAWKKGVRKDLYKVTDDWHQSFIDLFSIKWQRSVTLHTAAIKKSLAELEELLQNPVLSEELREEVQIDIDKLKYMKDYYNWLERLIDAFEDQRIFDLVPKFENSNENTKN</sequence>
<accession>A0A9X3RB24</accession>
<keyword evidence="3 4" id="KW-0804">Transcription</keyword>
<keyword evidence="1 4" id="KW-0805">Transcription regulation</keyword>
<proteinExistence type="inferred from homology"/>
<name>A0A9X3RB24_9BACI</name>
<dbReference type="PANTHER" id="PTHR38465">
    <property type="entry name" value="HTH-TYPE TRANSCRIPTIONAL REGULATOR MJ1563-RELATED"/>
    <property type="match status" value="1"/>
</dbReference>
<organism evidence="5 6">
    <name type="scientific">Psychrobacillus psychrodurans</name>
    <dbReference type="NCBI Taxonomy" id="126157"/>
    <lineage>
        <taxon>Bacteria</taxon>
        <taxon>Bacillati</taxon>
        <taxon>Bacillota</taxon>
        <taxon>Bacilli</taxon>
        <taxon>Bacillales</taxon>
        <taxon>Bacillaceae</taxon>
        <taxon>Psychrobacillus</taxon>
    </lineage>
</organism>
<dbReference type="Proteomes" id="UP001152172">
    <property type="component" value="Unassembled WGS sequence"/>
</dbReference>